<proteinExistence type="predicted"/>
<dbReference type="Pfam" id="PF01381">
    <property type="entry name" value="HTH_3"/>
    <property type="match status" value="1"/>
</dbReference>
<dbReference type="Proteomes" id="UP000779508">
    <property type="component" value="Unassembled WGS sequence"/>
</dbReference>
<keyword evidence="3" id="KW-1185">Reference proteome</keyword>
<organism evidence="2 3">
    <name type="scientific">Alkaliphilus flagellatus</name>
    <dbReference type="NCBI Taxonomy" id="2841507"/>
    <lineage>
        <taxon>Bacteria</taxon>
        <taxon>Bacillati</taxon>
        <taxon>Bacillota</taxon>
        <taxon>Clostridia</taxon>
        <taxon>Peptostreptococcales</taxon>
        <taxon>Natronincolaceae</taxon>
        <taxon>Alkaliphilus</taxon>
    </lineage>
</organism>
<reference evidence="2 3" key="1">
    <citation type="submission" date="2021-06" db="EMBL/GenBank/DDBJ databases">
        <authorList>
            <person name="Sun Q."/>
            <person name="Li D."/>
        </authorList>
    </citation>
    <scope>NUCLEOTIDE SEQUENCE [LARGE SCALE GENOMIC DNA]</scope>
    <source>
        <strain evidence="2 3">MSJ-5</strain>
    </source>
</reference>
<protein>
    <submittedName>
        <fullName evidence="2">Helix-turn-helix domain-containing protein</fullName>
    </submittedName>
</protein>
<name>A0ABS6G7Z5_9FIRM</name>
<gene>
    <name evidence="2" type="ORF">KQI88_15085</name>
</gene>
<evidence type="ECO:0000313" key="3">
    <source>
        <dbReference type="Proteomes" id="UP000779508"/>
    </source>
</evidence>
<dbReference type="RefSeq" id="WP_216418715.1">
    <property type="nucleotide sequence ID" value="NZ_JAHLQK010000006.1"/>
</dbReference>
<evidence type="ECO:0000313" key="2">
    <source>
        <dbReference type="EMBL" id="MBU5677743.1"/>
    </source>
</evidence>
<dbReference type="InterPro" id="IPR001387">
    <property type="entry name" value="Cro/C1-type_HTH"/>
</dbReference>
<comment type="caution">
    <text evidence="2">The sequence shown here is derived from an EMBL/GenBank/DDBJ whole genome shotgun (WGS) entry which is preliminary data.</text>
</comment>
<dbReference type="PROSITE" id="PS50943">
    <property type="entry name" value="HTH_CROC1"/>
    <property type="match status" value="1"/>
</dbReference>
<feature type="domain" description="HTH cro/C1-type" evidence="1">
    <location>
        <begin position="4"/>
        <end position="59"/>
    </location>
</feature>
<evidence type="ECO:0000259" key="1">
    <source>
        <dbReference type="PROSITE" id="PS50943"/>
    </source>
</evidence>
<dbReference type="CDD" id="cd00093">
    <property type="entry name" value="HTH_XRE"/>
    <property type="match status" value="1"/>
</dbReference>
<accession>A0ABS6G7Z5</accession>
<sequence length="64" mass="7251">MNKIDLLRRRKSLSYGAIAKETGLTPTYICLLAKGKRTNPSLEVMQKISLALDEKVEKVFQVNQ</sequence>
<dbReference type="SMART" id="SM00530">
    <property type="entry name" value="HTH_XRE"/>
    <property type="match status" value="1"/>
</dbReference>
<dbReference type="EMBL" id="JAHLQK010000006">
    <property type="protein sequence ID" value="MBU5677743.1"/>
    <property type="molecule type" value="Genomic_DNA"/>
</dbReference>